<keyword evidence="2" id="KW-1185">Reference proteome</keyword>
<dbReference type="Gramene" id="KGN65917">
    <property type="protein sequence ID" value="KGN65917"/>
    <property type="gene ID" value="Csa_1G538150"/>
</dbReference>
<name>A0A0A0LYJ1_CUCSA</name>
<reference evidence="1 2" key="3">
    <citation type="journal article" date="2010" name="BMC Genomics">
        <title>Transcriptome sequencing and comparative analysis of cucumber flowers with different sex types.</title>
        <authorList>
            <person name="Guo S."/>
            <person name="Zheng Y."/>
            <person name="Joung J.G."/>
            <person name="Liu S."/>
            <person name="Zhang Z."/>
            <person name="Crasta O.R."/>
            <person name="Sobral B.W."/>
            <person name="Xu Y."/>
            <person name="Huang S."/>
            <person name="Fei Z."/>
        </authorList>
    </citation>
    <scope>NUCLEOTIDE SEQUENCE [LARGE SCALE GENOMIC DNA]</scope>
    <source>
        <strain evidence="2">cv. 9930</strain>
    </source>
</reference>
<accession>A0A0A0LYJ1</accession>
<sequence>MGISEGGLIIGLYENSKDTQDFHSLFQNSRRALEKLKKHGVLTPLRPSPPPDPIPSLNLTLEVMLPKENTEKKQIRGKLTLRVPFLLLKKLGIPLLPQLEEPTATSCRATLFRSQFEPQLQSKAASLPIRVVGSLSASLPHPSLRIG</sequence>
<dbReference type="AlphaFoldDB" id="A0A0A0LYJ1"/>
<reference evidence="1 2" key="4">
    <citation type="journal article" date="2011" name="BMC Genomics">
        <title>RNA-Seq improves annotation of protein-coding genes in the cucumber genome.</title>
        <authorList>
            <person name="Li Z."/>
            <person name="Zhang Z."/>
            <person name="Yan P."/>
            <person name="Huang S."/>
            <person name="Fei Z."/>
            <person name="Lin K."/>
        </authorList>
    </citation>
    <scope>NUCLEOTIDE SEQUENCE [LARGE SCALE GENOMIC DNA]</scope>
    <source>
        <strain evidence="2">cv. 9930</strain>
    </source>
</reference>
<protein>
    <submittedName>
        <fullName evidence="1">Uncharacterized protein</fullName>
    </submittedName>
</protein>
<organism evidence="1 2">
    <name type="scientific">Cucumis sativus</name>
    <name type="common">Cucumber</name>
    <dbReference type="NCBI Taxonomy" id="3659"/>
    <lineage>
        <taxon>Eukaryota</taxon>
        <taxon>Viridiplantae</taxon>
        <taxon>Streptophyta</taxon>
        <taxon>Embryophyta</taxon>
        <taxon>Tracheophyta</taxon>
        <taxon>Spermatophyta</taxon>
        <taxon>Magnoliopsida</taxon>
        <taxon>eudicotyledons</taxon>
        <taxon>Gunneridae</taxon>
        <taxon>Pentapetalae</taxon>
        <taxon>rosids</taxon>
        <taxon>fabids</taxon>
        <taxon>Cucurbitales</taxon>
        <taxon>Cucurbitaceae</taxon>
        <taxon>Benincaseae</taxon>
        <taxon>Cucumis</taxon>
    </lineage>
</organism>
<evidence type="ECO:0000313" key="1">
    <source>
        <dbReference type="EMBL" id="KGN65917.1"/>
    </source>
</evidence>
<dbReference type="EMBL" id="CM002922">
    <property type="protein sequence ID" value="KGN65917.1"/>
    <property type="molecule type" value="Genomic_DNA"/>
</dbReference>
<evidence type="ECO:0000313" key="2">
    <source>
        <dbReference type="Proteomes" id="UP000029981"/>
    </source>
</evidence>
<reference evidence="1 2" key="2">
    <citation type="journal article" date="2009" name="PLoS ONE">
        <title>An integrated genetic and cytogenetic map of the cucumber genome.</title>
        <authorList>
            <person name="Ren Y."/>
            <person name="Zhang Z."/>
            <person name="Liu J."/>
            <person name="Staub J.E."/>
            <person name="Han Y."/>
            <person name="Cheng Z."/>
            <person name="Li X."/>
            <person name="Lu J."/>
            <person name="Miao H."/>
            <person name="Kang H."/>
            <person name="Xie B."/>
            <person name="Gu X."/>
            <person name="Wang X."/>
            <person name="Du Y."/>
            <person name="Jin W."/>
            <person name="Huang S."/>
        </authorList>
    </citation>
    <scope>NUCLEOTIDE SEQUENCE [LARGE SCALE GENOMIC DNA]</scope>
    <source>
        <strain evidence="2">cv. 9930</strain>
    </source>
</reference>
<proteinExistence type="predicted"/>
<gene>
    <name evidence="1" type="ORF">Csa_1G538150</name>
</gene>
<dbReference type="Proteomes" id="UP000029981">
    <property type="component" value="Chromosome 1"/>
</dbReference>
<reference evidence="1 2" key="1">
    <citation type="journal article" date="2009" name="Nat. Genet.">
        <title>The genome of the cucumber, Cucumis sativus L.</title>
        <authorList>
            <person name="Huang S."/>
            <person name="Li R."/>
            <person name="Zhang Z."/>
            <person name="Li L."/>
            <person name="Gu X."/>
            <person name="Fan W."/>
            <person name="Lucas W.J."/>
            <person name="Wang X."/>
            <person name="Xie B."/>
            <person name="Ni P."/>
            <person name="Ren Y."/>
            <person name="Zhu H."/>
            <person name="Li J."/>
            <person name="Lin K."/>
            <person name="Jin W."/>
            <person name="Fei Z."/>
            <person name="Li G."/>
            <person name="Staub J."/>
            <person name="Kilian A."/>
            <person name="van der Vossen E.A."/>
            <person name="Wu Y."/>
            <person name="Guo J."/>
            <person name="He J."/>
            <person name="Jia Z."/>
            <person name="Ren Y."/>
            <person name="Tian G."/>
            <person name="Lu Y."/>
            <person name="Ruan J."/>
            <person name="Qian W."/>
            <person name="Wang M."/>
            <person name="Huang Q."/>
            <person name="Li B."/>
            <person name="Xuan Z."/>
            <person name="Cao J."/>
            <person name="Asan"/>
            <person name="Wu Z."/>
            <person name="Zhang J."/>
            <person name="Cai Q."/>
            <person name="Bai Y."/>
            <person name="Zhao B."/>
            <person name="Han Y."/>
            <person name="Li Y."/>
            <person name="Li X."/>
            <person name="Wang S."/>
            <person name="Shi Q."/>
            <person name="Liu S."/>
            <person name="Cho W.K."/>
            <person name="Kim J.Y."/>
            <person name="Xu Y."/>
            <person name="Heller-Uszynska K."/>
            <person name="Miao H."/>
            <person name="Cheng Z."/>
            <person name="Zhang S."/>
            <person name="Wu J."/>
            <person name="Yang Y."/>
            <person name="Kang H."/>
            <person name="Li M."/>
            <person name="Liang H."/>
            <person name="Ren X."/>
            <person name="Shi Z."/>
            <person name="Wen M."/>
            <person name="Jian M."/>
            <person name="Yang H."/>
            <person name="Zhang G."/>
            <person name="Yang Z."/>
            <person name="Chen R."/>
            <person name="Liu S."/>
            <person name="Li J."/>
            <person name="Ma L."/>
            <person name="Liu H."/>
            <person name="Zhou Y."/>
            <person name="Zhao J."/>
            <person name="Fang X."/>
            <person name="Li G."/>
            <person name="Fang L."/>
            <person name="Li Y."/>
            <person name="Liu D."/>
            <person name="Zheng H."/>
            <person name="Zhang Y."/>
            <person name="Qin N."/>
            <person name="Li Z."/>
            <person name="Yang G."/>
            <person name="Yang S."/>
            <person name="Bolund L."/>
            <person name="Kristiansen K."/>
            <person name="Zheng H."/>
            <person name="Li S."/>
            <person name="Zhang X."/>
            <person name="Yang H."/>
            <person name="Wang J."/>
            <person name="Sun R."/>
            <person name="Zhang B."/>
            <person name="Jiang S."/>
            <person name="Wang J."/>
            <person name="Du Y."/>
            <person name="Li S."/>
        </authorList>
    </citation>
    <scope>NUCLEOTIDE SEQUENCE [LARGE SCALE GENOMIC DNA]</scope>
    <source>
        <strain evidence="2">cv. 9930</strain>
    </source>
</reference>